<feature type="non-terminal residue" evidence="1">
    <location>
        <position position="232"/>
    </location>
</feature>
<dbReference type="OrthoDB" id="998444at2759"/>
<reference evidence="1 2" key="1">
    <citation type="journal article" date="2019" name="Genome Biol. Evol.">
        <title>Insights into the evolution of the New World diploid cottons (Gossypium, subgenus Houzingenia) based on genome sequencing.</title>
        <authorList>
            <person name="Grover C.E."/>
            <person name="Arick M.A. 2nd"/>
            <person name="Thrash A."/>
            <person name="Conover J.L."/>
            <person name="Sanders W.S."/>
            <person name="Peterson D.G."/>
            <person name="Frelichowski J.E."/>
            <person name="Scheffler J.A."/>
            <person name="Scheffler B.E."/>
            <person name="Wendel J.F."/>
        </authorList>
    </citation>
    <scope>NUCLEOTIDE SEQUENCE [LARGE SCALE GENOMIC DNA]</scope>
    <source>
        <strain evidence="1">5</strain>
        <tissue evidence="1">Leaf</tissue>
    </source>
</reference>
<dbReference type="Proteomes" id="UP000593579">
    <property type="component" value="Unassembled WGS sequence"/>
</dbReference>
<dbReference type="AlphaFoldDB" id="A0A7J9CXP3"/>
<gene>
    <name evidence="1" type="ORF">Gogos_022182</name>
</gene>
<comment type="caution">
    <text evidence="1">The sequence shown here is derived from an EMBL/GenBank/DDBJ whole genome shotgun (WGS) entry which is preliminary data.</text>
</comment>
<accession>A0A7J9CXP3</accession>
<evidence type="ECO:0000313" key="2">
    <source>
        <dbReference type="Proteomes" id="UP000593579"/>
    </source>
</evidence>
<dbReference type="EMBL" id="JABEZY010230914">
    <property type="protein sequence ID" value="MBA0753289.1"/>
    <property type="molecule type" value="Genomic_DNA"/>
</dbReference>
<name>A0A7J9CXP3_GOSGO</name>
<evidence type="ECO:0000313" key="1">
    <source>
        <dbReference type="EMBL" id="MBA0753289.1"/>
    </source>
</evidence>
<keyword evidence="2" id="KW-1185">Reference proteome</keyword>
<sequence>VGRRTLEVNKWLREADGSQYFAEKLQKVAGEQHNWRKRGKDGLAINGFGKGPMDMVLEEENDAIALVEGKKRQRVVEELFEFLGSNEGARWKTRSRSNEAKTFRFEVKWCLESSFEVAGGRIQLVMYRASLRELVTKCKSGLINKETSTWNRELVYNLVDESTVDRIFTIPISGCGQEDRLVWKHEGSGEYSIKSGYRALNTDYLRDSTYRSSFGEDYKGVGIVSSAASFIR</sequence>
<organism evidence="1 2">
    <name type="scientific">Gossypium gossypioides</name>
    <name type="common">Mexican cotton</name>
    <name type="synonym">Selera gossypioides</name>
    <dbReference type="NCBI Taxonomy" id="34282"/>
    <lineage>
        <taxon>Eukaryota</taxon>
        <taxon>Viridiplantae</taxon>
        <taxon>Streptophyta</taxon>
        <taxon>Embryophyta</taxon>
        <taxon>Tracheophyta</taxon>
        <taxon>Spermatophyta</taxon>
        <taxon>Magnoliopsida</taxon>
        <taxon>eudicotyledons</taxon>
        <taxon>Gunneridae</taxon>
        <taxon>Pentapetalae</taxon>
        <taxon>rosids</taxon>
        <taxon>malvids</taxon>
        <taxon>Malvales</taxon>
        <taxon>Malvaceae</taxon>
        <taxon>Malvoideae</taxon>
        <taxon>Gossypium</taxon>
    </lineage>
</organism>
<protein>
    <submittedName>
        <fullName evidence="1">Uncharacterized protein</fullName>
    </submittedName>
</protein>
<proteinExistence type="predicted"/>